<feature type="binding site" evidence="8">
    <location>
        <position position="212"/>
    </location>
    <ligand>
        <name>Zn(2+)</name>
        <dbReference type="ChEBI" id="CHEBI:29105"/>
        <label>2</label>
        <note>catalytic</note>
    </ligand>
</feature>
<dbReference type="RefSeq" id="WP_151666382.1">
    <property type="nucleotide sequence ID" value="NZ_WBVO01000001.1"/>
</dbReference>
<comment type="catalytic activity">
    <reaction evidence="8">
        <text>Endonucleolytic cleavage of RNA, removing extra 3' nucleotides from tRNA precursor, generating 3' termini of tRNAs. A 3'-hydroxy group is left at the tRNA terminus and a 5'-phosphoryl group is left at the trailer molecule.</text>
        <dbReference type="EC" id="3.1.26.11"/>
    </reaction>
</comment>
<protein>
    <recommendedName>
        <fullName evidence="8">Ribonuclease Z</fullName>
        <shortName evidence="8">RNase Z</shortName>
        <ecNumber evidence="8">3.1.26.11</ecNumber>
    </recommendedName>
    <alternativeName>
        <fullName evidence="8">tRNA 3 endonuclease</fullName>
    </alternativeName>
    <alternativeName>
        <fullName evidence="8">tRNase Z</fullName>
    </alternativeName>
</protein>
<dbReference type="OrthoDB" id="9800940at2"/>
<dbReference type="AlphaFoldDB" id="A0A6N6RMJ3"/>
<dbReference type="PANTHER" id="PTHR46018">
    <property type="entry name" value="ZINC PHOSPHODIESTERASE ELAC PROTEIN 1"/>
    <property type="match status" value="1"/>
</dbReference>
<dbReference type="EMBL" id="WBVO01000001">
    <property type="protein sequence ID" value="KAB2814804.1"/>
    <property type="molecule type" value="Genomic_DNA"/>
</dbReference>
<evidence type="ECO:0000256" key="3">
    <source>
        <dbReference type="ARBA" id="ARBA00022722"/>
    </source>
</evidence>
<comment type="subunit">
    <text evidence="1 8">Homodimer.</text>
</comment>
<keyword evidence="5 8" id="KW-0255">Endonuclease</keyword>
<dbReference type="EC" id="3.1.26.11" evidence="8"/>
<feature type="active site" description="Proton acceptor" evidence="8">
    <location>
        <position position="66"/>
    </location>
</feature>
<accession>A0A6N6RMJ3</accession>
<evidence type="ECO:0000256" key="5">
    <source>
        <dbReference type="ARBA" id="ARBA00022759"/>
    </source>
</evidence>
<dbReference type="NCBIfam" id="NF000801">
    <property type="entry name" value="PRK00055.1-3"/>
    <property type="match status" value="1"/>
</dbReference>
<comment type="caution">
    <text evidence="9">The sequence shown here is derived from an EMBL/GenBank/DDBJ whole genome shotgun (WGS) entry which is preliminary data.</text>
</comment>
<evidence type="ECO:0000256" key="1">
    <source>
        <dbReference type="ARBA" id="ARBA00011738"/>
    </source>
</evidence>
<feature type="binding site" evidence="8">
    <location>
        <position position="212"/>
    </location>
    <ligand>
        <name>Zn(2+)</name>
        <dbReference type="ChEBI" id="CHEBI:29105"/>
        <label>1</label>
        <note>catalytic</note>
    </ligand>
</feature>
<dbReference type="CDD" id="cd07717">
    <property type="entry name" value="RNaseZ_ZiPD-like_MBL-fold"/>
    <property type="match status" value="1"/>
</dbReference>
<evidence type="ECO:0000256" key="4">
    <source>
        <dbReference type="ARBA" id="ARBA00022723"/>
    </source>
</evidence>
<evidence type="ECO:0000256" key="8">
    <source>
        <dbReference type="HAMAP-Rule" id="MF_01818"/>
    </source>
</evidence>
<dbReference type="NCBIfam" id="TIGR02651">
    <property type="entry name" value="RNase_Z"/>
    <property type="match status" value="1"/>
</dbReference>
<keyword evidence="6 8" id="KW-0378">Hydrolase</keyword>
<keyword evidence="2 8" id="KW-0819">tRNA processing</keyword>
<evidence type="ECO:0000256" key="6">
    <source>
        <dbReference type="ARBA" id="ARBA00022801"/>
    </source>
</evidence>
<comment type="cofactor">
    <cofactor evidence="8">
        <name>Zn(2+)</name>
        <dbReference type="ChEBI" id="CHEBI:29105"/>
    </cofactor>
    <text evidence="8">Binds 2 Zn(2+) ions.</text>
</comment>
<dbReference type="Gene3D" id="3.60.15.10">
    <property type="entry name" value="Ribonuclease Z/Hydroxyacylglutathione hydrolase-like"/>
    <property type="match status" value="1"/>
</dbReference>
<keyword evidence="4 8" id="KW-0479">Metal-binding</keyword>
<evidence type="ECO:0000256" key="2">
    <source>
        <dbReference type="ARBA" id="ARBA00022694"/>
    </source>
</evidence>
<feature type="binding site" evidence="8">
    <location>
        <position position="66"/>
    </location>
    <ligand>
        <name>Zn(2+)</name>
        <dbReference type="ChEBI" id="CHEBI:29105"/>
        <label>2</label>
        <note>catalytic</note>
    </ligand>
</feature>
<dbReference type="Proteomes" id="UP000468650">
    <property type="component" value="Unassembled WGS sequence"/>
</dbReference>
<keyword evidence="10" id="KW-1185">Reference proteome</keyword>
<dbReference type="GO" id="GO:0008270">
    <property type="term" value="F:zinc ion binding"/>
    <property type="evidence" value="ECO:0007669"/>
    <property type="project" value="UniProtKB-UniRule"/>
</dbReference>
<feature type="binding site" evidence="8">
    <location>
        <position position="62"/>
    </location>
    <ligand>
        <name>Zn(2+)</name>
        <dbReference type="ChEBI" id="CHEBI:29105"/>
        <label>1</label>
        <note>catalytic</note>
    </ligand>
</feature>
<gene>
    <name evidence="8" type="primary">rnz</name>
    <name evidence="9" type="ORF">F8C67_03385</name>
</gene>
<proteinExistence type="inferred from homology"/>
<dbReference type="GO" id="GO:0042781">
    <property type="term" value="F:3'-tRNA processing endoribonuclease activity"/>
    <property type="evidence" value="ECO:0007669"/>
    <property type="project" value="UniProtKB-UniRule"/>
</dbReference>
<dbReference type="HAMAP" id="MF_01818">
    <property type="entry name" value="RNase_Z_BN"/>
    <property type="match status" value="1"/>
</dbReference>
<evidence type="ECO:0000256" key="7">
    <source>
        <dbReference type="ARBA" id="ARBA00022833"/>
    </source>
</evidence>
<feature type="binding site" evidence="8">
    <location>
        <position position="67"/>
    </location>
    <ligand>
        <name>Zn(2+)</name>
        <dbReference type="ChEBI" id="CHEBI:29105"/>
        <label>2</label>
        <note>catalytic</note>
    </ligand>
</feature>
<sequence length="311" mass="35453">MAFELIILGCASATPTSEQYTTSQLLTMREQLFLIDCGEGVQQQLRRHRVKTGRINHIFISHLHGDHYFGLVGLISSFHLQRRKKELHIYGPKPLEEIIHVQLKASKTWLTYPLVFHVTNPDKAELVAETNKVEVYSIPLIHGIATTGFKFIEKHNPRSIDRDAVEKYGVPKHERAAVQRGMDWENEQGEVIPNAKLTVDPPRPLSYAFWSDTCYNPDKVEEISEVDVLYHEATFTQAERDLATQTKHSTAGDAAQIAHAAQVRCLILGHYSSRYPNRDVHLAESKQYFQNVIAGHDNMRIRADHQSIEVV</sequence>
<comment type="function">
    <text evidence="8">Zinc phosphodiesterase, which displays some tRNA 3'-processing endonuclease activity. Probably involved in tRNA maturation, by removing a 3'-trailer from precursor tRNA.</text>
</comment>
<keyword evidence="7 8" id="KW-0862">Zinc</keyword>
<dbReference type="InterPro" id="IPR036866">
    <property type="entry name" value="RibonucZ/Hydroxyglut_hydro"/>
</dbReference>
<reference evidence="9 10" key="1">
    <citation type="submission" date="2019-09" db="EMBL/GenBank/DDBJ databases">
        <title>Genomes of family Cryomorphaceae.</title>
        <authorList>
            <person name="Bowman J.P."/>
        </authorList>
    </citation>
    <scope>NUCLEOTIDE SEQUENCE [LARGE SCALE GENOMIC DNA]</scope>
    <source>
        <strain evidence="9 10">LMG 25704</strain>
    </source>
</reference>
<keyword evidence="3 8" id="KW-0540">Nuclease</keyword>
<dbReference type="Pfam" id="PF23023">
    <property type="entry name" value="Anti-Pycsar_Apyc1"/>
    <property type="match status" value="1"/>
</dbReference>
<dbReference type="PANTHER" id="PTHR46018:SF2">
    <property type="entry name" value="ZINC PHOSPHODIESTERASE ELAC PROTEIN 1"/>
    <property type="match status" value="1"/>
</dbReference>
<name>A0A6N6RMJ3_9FLAO</name>
<feature type="binding site" evidence="8">
    <location>
        <position position="270"/>
    </location>
    <ligand>
        <name>Zn(2+)</name>
        <dbReference type="ChEBI" id="CHEBI:29105"/>
        <label>2</label>
        <note>catalytic</note>
    </ligand>
</feature>
<organism evidence="9 10">
    <name type="scientific">Phaeocystidibacter luteus</name>
    <dbReference type="NCBI Taxonomy" id="911197"/>
    <lineage>
        <taxon>Bacteria</taxon>
        <taxon>Pseudomonadati</taxon>
        <taxon>Bacteroidota</taxon>
        <taxon>Flavobacteriia</taxon>
        <taxon>Flavobacteriales</taxon>
        <taxon>Phaeocystidibacteraceae</taxon>
        <taxon>Phaeocystidibacter</taxon>
    </lineage>
</organism>
<feature type="binding site" evidence="8">
    <location>
        <position position="64"/>
    </location>
    <ligand>
        <name>Zn(2+)</name>
        <dbReference type="ChEBI" id="CHEBI:29105"/>
        <label>1</label>
        <note>catalytic</note>
    </ligand>
</feature>
<evidence type="ECO:0000313" key="9">
    <source>
        <dbReference type="EMBL" id="KAB2814804.1"/>
    </source>
</evidence>
<dbReference type="InterPro" id="IPR013471">
    <property type="entry name" value="RNase_Z/BN"/>
</dbReference>
<evidence type="ECO:0000313" key="10">
    <source>
        <dbReference type="Proteomes" id="UP000468650"/>
    </source>
</evidence>
<feature type="binding site" evidence="8">
    <location>
        <position position="142"/>
    </location>
    <ligand>
        <name>Zn(2+)</name>
        <dbReference type="ChEBI" id="CHEBI:29105"/>
        <label>1</label>
        <note>catalytic</note>
    </ligand>
</feature>
<dbReference type="SUPFAM" id="SSF56281">
    <property type="entry name" value="Metallo-hydrolase/oxidoreductase"/>
    <property type="match status" value="1"/>
</dbReference>
<comment type="similarity">
    <text evidence="8">Belongs to the RNase Z family.</text>
</comment>